<accession>A0AA96FH22</accession>
<dbReference type="KEGG" id="dcp:RN607_04915"/>
<gene>
    <name evidence="2" type="ORF">RN607_04915</name>
</gene>
<reference evidence="2" key="1">
    <citation type="submission" date="2023-09" db="EMBL/GenBank/DDBJ databases">
        <title>Demequina sp. a novel bacteria isolated from Capsicum annuum.</title>
        <authorList>
            <person name="Humaira Z."/>
            <person name="Lee J."/>
            <person name="Cho D."/>
        </authorList>
    </citation>
    <scope>NUCLEOTIDE SEQUENCE</scope>
    <source>
        <strain evidence="2">PMTSA13</strain>
    </source>
</reference>
<dbReference type="InterPro" id="IPR043168">
    <property type="entry name" value="DegV_C"/>
</dbReference>
<dbReference type="PROSITE" id="PS51482">
    <property type="entry name" value="DEGV"/>
    <property type="match status" value="1"/>
</dbReference>
<dbReference type="PANTHER" id="PTHR33434">
    <property type="entry name" value="DEGV DOMAIN-CONTAINING PROTEIN DR_1986-RELATED"/>
    <property type="match status" value="1"/>
</dbReference>
<dbReference type="InterPro" id="IPR003797">
    <property type="entry name" value="DegV"/>
</dbReference>
<dbReference type="InterPro" id="IPR050270">
    <property type="entry name" value="DegV_domain_contain"/>
</dbReference>
<dbReference type="AlphaFoldDB" id="A0AA96FH22"/>
<evidence type="ECO:0000313" key="2">
    <source>
        <dbReference type="EMBL" id="WNM28346.1"/>
    </source>
</evidence>
<dbReference type="EMBL" id="CP134880">
    <property type="protein sequence ID" value="WNM28346.1"/>
    <property type="molecule type" value="Genomic_DNA"/>
</dbReference>
<dbReference type="Proteomes" id="UP001303408">
    <property type="component" value="Chromosome"/>
</dbReference>
<dbReference type="Gene3D" id="3.30.1180.10">
    <property type="match status" value="1"/>
</dbReference>
<name>A0AA96FH22_9MICO</name>
<dbReference type="SUPFAM" id="SSF82549">
    <property type="entry name" value="DAK1/DegV-like"/>
    <property type="match status" value="1"/>
</dbReference>
<dbReference type="PANTHER" id="PTHR33434:SF2">
    <property type="entry name" value="FATTY ACID-BINDING PROTEIN TM_1468"/>
    <property type="match status" value="1"/>
</dbReference>
<evidence type="ECO:0000256" key="1">
    <source>
        <dbReference type="ARBA" id="ARBA00023121"/>
    </source>
</evidence>
<protein>
    <submittedName>
        <fullName evidence="2">DegV family protein</fullName>
    </submittedName>
</protein>
<keyword evidence="1" id="KW-0446">Lipid-binding</keyword>
<dbReference type="Gene3D" id="3.40.50.10170">
    <property type="match status" value="1"/>
</dbReference>
<proteinExistence type="predicted"/>
<dbReference type="Pfam" id="PF02645">
    <property type="entry name" value="DegV"/>
    <property type="match status" value="1"/>
</dbReference>
<dbReference type="RefSeq" id="WP_313544751.1">
    <property type="nucleotide sequence ID" value="NZ_CP134880.1"/>
</dbReference>
<organism evidence="2">
    <name type="scientific">Demequina capsici</name>
    <dbReference type="NCBI Taxonomy" id="3075620"/>
    <lineage>
        <taxon>Bacteria</taxon>
        <taxon>Bacillati</taxon>
        <taxon>Actinomycetota</taxon>
        <taxon>Actinomycetes</taxon>
        <taxon>Micrococcales</taxon>
        <taxon>Demequinaceae</taxon>
        <taxon>Demequina</taxon>
    </lineage>
</organism>
<dbReference type="GO" id="GO:0008289">
    <property type="term" value="F:lipid binding"/>
    <property type="evidence" value="ECO:0007669"/>
    <property type="project" value="UniProtKB-KW"/>
</dbReference>
<sequence>MTDRTVAVITDSSSGLDPRIAAHFGVCVVPVRVITEAGTSADGTISVDDVVRQLKAGEEIRTLEPQVLALLTAFKDCEAYGASHVVAVMAGTSLSEGVVAAESAAGASPVPVSVVDSGSSSISLGLAALAAGAVSLEGGDPMGVVRAARAAADSAVLAFTVSSLRHIRRSRRMPQLVEAFGRPKNAKPVVRATRNSQVDVERARDMTVARRAVIEIVERAAHRMERPVVAVGLGAGGPSSEGLLPRVDAPLLVASPPPSLLINTGPDVFNAAVAEMPAEFFTLHAQLDDALANAEGSLALTA</sequence>